<proteinExistence type="predicted"/>
<dbReference type="GeneID" id="25264676"/>
<keyword evidence="2" id="KW-1185">Reference proteome</keyword>
<sequence length="175" mass="19401">MMSGVWSIVQQLSTNREIGPVPRNSYATRPPFSPVDYLERQSRFLWLFGTGTQQSVICQAFISSFQVESIVRRVSLGSGSLFAPLKRFPRAQWHAHRNGNPPRRCIKCDTPCPNLCPALPVPFLVVNTWRGCSPAIQLEVGLRGAICMSAGSNHGRRDEGRTDAVHVQGADCMPH</sequence>
<accession>A0A066VQR6</accession>
<dbReference type="AlphaFoldDB" id="A0A066VQR6"/>
<dbReference type="Proteomes" id="UP000027361">
    <property type="component" value="Unassembled WGS sequence"/>
</dbReference>
<protein>
    <submittedName>
        <fullName evidence="1">Uncharacterized protein</fullName>
    </submittedName>
</protein>
<name>A0A066VQR6_TILAU</name>
<organism evidence="1 2">
    <name type="scientific">Tilletiaria anomala (strain ATCC 24038 / CBS 436.72 / UBC 951)</name>
    <dbReference type="NCBI Taxonomy" id="1037660"/>
    <lineage>
        <taxon>Eukaryota</taxon>
        <taxon>Fungi</taxon>
        <taxon>Dikarya</taxon>
        <taxon>Basidiomycota</taxon>
        <taxon>Ustilaginomycotina</taxon>
        <taxon>Exobasidiomycetes</taxon>
        <taxon>Georgefischeriales</taxon>
        <taxon>Tilletiariaceae</taxon>
        <taxon>Tilletiaria</taxon>
    </lineage>
</organism>
<evidence type="ECO:0000313" key="1">
    <source>
        <dbReference type="EMBL" id="KDN43796.1"/>
    </source>
</evidence>
<comment type="caution">
    <text evidence="1">The sequence shown here is derived from an EMBL/GenBank/DDBJ whole genome shotgun (WGS) entry which is preliminary data.</text>
</comment>
<reference evidence="1 2" key="1">
    <citation type="submission" date="2014-05" db="EMBL/GenBank/DDBJ databases">
        <title>Draft genome sequence of a rare smut relative, Tilletiaria anomala UBC 951.</title>
        <authorList>
            <consortium name="DOE Joint Genome Institute"/>
            <person name="Toome M."/>
            <person name="Kuo A."/>
            <person name="Henrissat B."/>
            <person name="Lipzen A."/>
            <person name="Tritt A."/>
            <person name="Yoshinaga Y."/>
            <person name="Zane M."/>
            <person name="Barry K."/>
            <person name="Grigoriev I.V."/>
            <person name="Spatafora J.W."/>
            <person name="Aimea M.C."/>
        </authorList>
    </citation>
    <scope>NUCLEOTIDE SEQUENCE [LARGE SCALE GENOMIC DNA]</scope>
    <source>
        <strain evidence="1 2">UBC 951</strain>
    </source>
</reference>
<dbReference type="RefSeq" id="XP_013242511.1">
    <property type="nucleotide sequence ID" value="XM_013387057.1"/>
</dbReference>
<dbReference type="InParanoid" id="A0A066VQR6"/>
<gene>
    <name evidence="1" type="ORF">K437DRAFT_257380</name>
</gene>
<evidence type="ECO:0000313" key="2">
    <source>
        <dbReference type="Proteomes" id="UP000027361"/>
    </source>
</evidence>
<dbReference type="HOGENOM" id="CLU_1533632_0_0_1"/>
<dbReference type="EMBL" id="JMSN01000058">
    <property type="protein sequence ID" value="KDN43796.1"/>
    <property type="molecule type" value="Genomic_DNA"/>
</dbReference>